<evidence type="ECO:0000256" key="3">
    <source>
        <dbReference type="ARBA" id="ARBA00022670"/>
    </source>
</evidence>
<reference evidence="6 7" key="1">
    <citation type="submission" date="2018-09" db="EMBL/GenBank/DDBJ databases">
        <title>Genomic investigation of the strawberry pathogen Phytophthora fragariae indicates pathogenicity is determined by transcriptional variation in three key races.</title>
        <authorList>
            <person name="Adams T.M."/>
            <person name="Armitage A.D."/>
            <person name="Sobczyk M.K."/>
            <person name="Bates H.J."/>
            <person name="Dunwell J.M."/>
            <person name="Nellist C.F."/>
            <person name="Harrison R.J."/>
        </authorList>
    </citation>
    <scope>NUCLEOTIDE SEQUENCE [LARGE SCALE GENOMIC DNA]</scope>
    <source>
        <strain evidence="6 7">BC-23</strain>
    </source>
</reference>
<evidence type="ECO:0000313" key="6">
    <source>
        <dbReference type="EMBL" id="KAE9174469.1"/>
    </source>
</evidence>
<dbReference type="PANTHER" id="PTHR11963:SF48">
    <property type="entry name" value="DIPEPTIDASE B, ISOFORM A"/>
    <property type="match status" value="1"/>
</dbReference>
<organism evidence="6 7">
    <name type="scientific">Phytophthora fragariae</name>
    <dbReference type="NCBI Taxonomy" id="53985"/>
    <lineage>
        <taxon>Eukaryota</taxon>
        <taxon>Sar</taxon>
        <taxon>Stramenopiles</taxon>
        <taxon>Oomycota</taxon>
        <taxon>Peronosporomycetes</taxon>
        <taxon>Peronosporales</taxon>
        <taxon>Peronosporaceae</taxon>
        <taxon>Phytophthora</taxon>
    </lineage>
</organism>
<proteinExistence type="inferred from homology"/>
<dbReference type="EMBL" id="QXGC01003598">
    <property type="protein sequence ID" value="KAE9174469.1"/>
    <property type="molecule type" value="Genomic_DNA"/>
</dbReference>
<evidence type="ECO:0000256" key="4">
    <source>
        <dbReference type="ARBA" id="ARBA00022801"/>
    </source>
</evidence>
<keyword evidence="4" id="KW-0378">Hydrolase</keyword>
<evidence type="ECO:0000313" key="7">
    <source>
        <dbReference type="Proteomes" id="UP000476176"/>
    </source>
</evidence>
<protein>
    <recommendedName>
        <fullName evidence="5">Cytosol aminopeptidase domain-containing protein</fullName>
    </recommendedName>
</protein>
<dbReference type="PANTHER" id="PTHR11963">
    <property type="entry name" value="LEUCINE AMINOPEPTIDASE-RELATED"/>
    <property type="match status" value="1"/>
</dbReference>
<dbReference type="InterPro" id="IPR011356">
    <property type="entry name" value="Leucine_aapep/pepB"/>
</dbReference>
<evidence type="ECO:0000259" key="5">
    <source>
        <dbReference type="PROSITE" id="PS00631"/>
    </source>
</evidence>
<accession>A0A6G0MN25</accession>
<dbReference type="Pfam" id="PF00883">
    <property type="entry name" value="Peptidase_M17"/>
    <property type="match status" value="2"/>
</dbReference>
<sequence>MFTLCVSFSACDHGAALVGEPPTFVKRHSAPVATCGAEAETDDVVVVVLMLPGHTDTSFAAGASLPLSGAQTTLVQHTVDAIQLAARPVVASPNELHPDAFIAEARAVAQRTTSKITAIQRVQLRDQGFGGIYGVGKAATHKPALVCLSHVPEGAAEDAKGVTMVGKGVIFDTGEHYGQDAAHAVLCVAENSVGPDSTRVDDVLVMYSGKTVEVNNTDAEGRLVLADGVAYAVKHLNPKVYRRPGHLDGQPHRHHLH</sequence>
<keyword evidence="3" id="KW-0645">Protease</keyword>
<dbReference type="SUPFAM" id="SSF53187">
    <property type="entry name" value="Zn-dependent exopeptidases"/>
    <property type="match status" value="1"/>
</dbReference>
<comment type="similarity">
    <text evidence="1">Belongs to the peptidase M17 family.</text>
</comment>
<dbReference type="InterPro" id="IPR000819">
    <property type="entry name" value="Peptidase_M17_C"/>
</dbReference>
<feature type="domain" description="Cytosol aminopeptidase" evidence="5">
    <location>
        <begin position="216"/>
        <end position="223"/>
    </location>
</feature>
<name>A0A6G0MN25_9STRA</name>
<evidence type="ECO:0000256" key="1">
    <source>
        <dbReference type="ARBA" id="ARBA00009528"/>
    </source>
</evidence>
<comment type="caution">
    <text evidence="6">The sequence shown here is derived from an EMBL/GenBank/DDBJ whole genome shotgun (WGS) entry which is preliminary data.</text>
</comment>
<gene>
    <name evidence="6" type="ORF">PF004_g26653</name>
</gene>
<dbReference type="GO" id="GO:0070006">
    <property type="term" value="F:metalloaminopeptidase activity"/>
    <property type="evidence" value="ECO:0007669"/>
    <property type="project" value="InterPro"/>
</dbReference>
<dbReference type="AlphaFoldDB" id="A0A6G0MN25"/>
<dbReference type="PROSITE" id="PS00631">
    <property type="entry name" value="CYTOSOL_AP"/>
    <property type="match status" value="1"/>
</dbReference>
<dbReference type="GO" id="GO:0030145">
    <property type="term" value="F:manganese ion binding"/>
    <property type="evidence" value="ECO:0007669"/>
    <property type="project" value="InterPro"/>
</dbReference>
<evidence type="ECO:0000256" key="2">
    <source>
        <dbReference type="ARBA" id="ARBA00022438"/>
    </source>
</evidence>
<keyword evidence="2" id="KW-0031">Aminopeptidase</keyword>
<dbReference type="GO" id="GO:0006508">
    <property type="term" value="P:proteolysis"/>
    <property type="evidence" value="ECO:0007669"/>
    <property type="project" value="UniProtKB-KW"/>
</dbReference>
<dbReference type="Proteomes" id="UP000476176">
    <property type="component" value="Unassembled WGS sequence"/>
</dbReference>
<dbReference type="GO" id="GO:0005737">
    <property type="term" value="C:cytoplasm"/>
    <property type="evidence" value="ECO:0007669"/>
    <property type="project" value="InterPro"/>
</dbReference>
<dbReference type="Gene3D" id="3.40.630.10">
    <property type="entry name" value="Zn peptidases"/>
    <property type="match status" value="2"/>
</dbReference>